<dbReference type="GO" id="GO:0005634">
    <property type="term" value="C:nucleus"/>
    <property type="evidence" value="ECO:0007669"/>
    <property type="project" value="UniProtKB-SubCell"/>
</dbReference>
<dbReference type="InterPro" id="IPR015395">
    <property type="entry name" value="C-myb_C"/>
</dbReference>
<dbReference type="GeneID" id="103139713"/>
<evidence type="ECO:0000256" key="7">
    <source>
        <dbReference type="ARBA" id="ARBA00023242"/>
    </source>
</evidence>
<dbReference type="Proteomes" id="UP000028760">
    <property type="component" value="Unassembled WGS sequence"/>
</dbReference>
<keyword evidence="3" id="KW-0805">Transcription regulation</keyword>
<feature type="compositionally biased region" description="Low complexity" evidence="8">
    <location>
        <begin position="310"/>
        <end position="325"/>
    </location>
</feature>
<dbReference type="InterPro" id="IPR017930">
    <property type="entry name" value="Myb_dom"/>
</dbReference>
<accession>A0A087XHE8</accession>
<comment type="subcellular location">
    <subcellularLocation>
        <location evidence="1">Nucleus</location>
    </subcellularLocation>
</comment>
<evidence type="ECO:0000256" key="6">
    <source>
        <dbReference type="ARBA" id="ARBA00023163"/>
    </source>
</evidence>
<feature type="region of interest" description="Disordered" evidence="8">
    <location>
        <begin position="193"/>
        <end position="232"/>
    </location>
</feature>
<dbReference type="eggNOG" id="KOG0048">
    <property type="taxonomic scope" value="Eukaryota"/>
</dbReference>
<dbReference type="InterPro" id="IPR012642">
    <property type="entry name" value="Tscrpt_reg_Wos2-domain"/>
</dbReference>
<keyword evidence="7" id="KW-0539">Nucleus</keyword>
<keyword evidence="6" id="KW-0804">Transcription</keyword>
<feature type="domain" description="HTH myb-type" evidence="10">
    <location>
        <begin position="84"/>
        <end position="139"/>
    </location>
</feature>
<dbReference type="GO" id="GO:0000978">
    <property type="term" value="F:RNA polymerase II cis-regulatory region sequence-specific DNA binding"/>
    <property type="evidence" value="ECO:0007669"/>
    <property type="project" value="TreeGrafter"/>
</dbReference>
<sequence>MDNAKTRSISSLDEDEELHSTDPESKEKSKDKKLLCKVKWSRDEDEKLKKLVEQHGTESWKSIATFFPGRTDGQCQHRWQKVLNPELVKGPWTKEEDQKVIDLVHKYGPKRWSVIAKHLQGRIGKQCRERWHNHLNPEVKKSSWTQEEDRIIYEAHKRLGNRWAEISKLLPGRTDNSIKNHWNSTMRRKVEHEGYLQDGGKSFTSSGNGKRRNSRSCPLTPTDAQRCGRSPLPVTASSQVGSFSYDPASGHIIDGLPENSSFVSPSCLDDPDREQRIKELELLLMSAESEVQRHVQCRGSRSVEQYPAWSDSLSEDSMTTSSSLEEQAERGPWRGPDIPAPPPQVSPSKFLTAEASAVLSTLQTIPEFAETMELLDSEPGTWNNVASFDVSNAATPPRHSHAGFTNLLQERTVYEPVGYTVNNHTAMPGHDGNCPLFGLVAVTSQSPIINSLKPGKDSSGRKKRRGRRQPLCDRTCSSFLENMSNSPKKTPTKSYSCATSAFCNISATELLNLEDPALTSTPVCGQRCLLSTPLLKENTPKHLKENDGSRTPKLVKNAAVPTPRTPTPFKKALAAQEKMHGPLRMEPQPLAFLEEDILEVLKQETGRDIYMDGPARKVRKSLVLDPWVEDSLDVFQEQLNNAQISEENLMANSSLVTEEDDGRQPAFEKDKSSLGVSGHTHCFSRPEAKNGPSSHKEPKSSPAQVSDWEAVVYGKTEDQLIMTEQARQYLTPYPSSGSTSRALVL</sequence>
<evidence type="ECO:0000313" key="12">
    <source>
        <dbReference type="Proteomes" id="UP000028760"/>
    </source>
</evidence>
<feature type="compositionally biased region" description="Polar residues" evidence="8">
    <location>
        <begin position="1"/>
        <end position="11"/>
    </location>
</feature>
<name>A0A087XHE8_POEFO</name>
<feature type="domain" description="HTH myb-type" evidence="10">
    <location>
        <begin position="140"/>
        <end position="190"/>
    </location>
</feature>
<keyword evidence="4" id="KW-0238">DNA-binding</keyword>
<evidence type="ECO:0000256" key="1">
    <source>
        <dbReference type="ARBA" id="ARBA00004123"/>
    </source>
</evidence>
<dbReference type="InterPro" id="IPR009057">
    <property type="entry name" value="Homeodomain-like_sf"/>
</dbReference>
<dbReference type="PROSITE" id="PS50090">
    <property type="entry name" value="MYB_LIKE"/>
    <property type="match status" value="3"/>
</dbReference>
<reference evidence="12" key="1">
    <citation type="submission" date="2013-10" db="EMBL/GenBank/DDBJ databases">
        <authorList>
            <person name="Schartl M."/>
            <person name="Warren W."/>
        </authorList>
    </citation>
    <scope>NUCLEOTIDE SEQUENCE [LARGE SCALE GENOMIC DNA]</scope>
    <source>
        <strain evidence="12">female</strain>
    </source>
</reference>
<reference evidence="11" key="3">
    <citation type="submission" date="2025-09" db="UniProtKB">
        <authorList>
            <consortium name="Ensembl"/>
        </authorList>
    </citation>
    <scope>IDENTIFICATION</scope>
</reference>
<dbReference type="Pfam" id="PF07988">
    <property type="entry name" value="LMSTEN"/>
    <property type="match status" value="1"/>
</dbReference>
<dbReference type="Gene3D" id="1.10.10.60">
    <property type="entry name" value="Homeodomain-like"/>
    <property type="match status" value="3"/>
</dbReference>
<evidence type="ECO:0000256" key="2">
    <source>
        <dbReference type="ARBA" id="ARBA00022737"/>
    </source>
</evidence>
<dbReference type="OMA" id="LHTIPEF"/>
<dbReference type="GO" id="GO:0000981">
    <property type="term" value="F:DNA-binding transcription factor activity, RNA polymerase II-specific"/>
    <property type="evidence" value="ECO:0007669"/>
    <property type="project" value="TreeGrafter"/>
</dbReference>
<dbReference type="Ensembl" id="ENSPFOT00000005210.2">
    <property type="protein sequence ID" value="ENSPFOP00000005201.2"/>
    <property type="gene ID" value="ENSPFOG00000005169.2"/>
</dbReference>
<evidence type="ECO:0000313" key="11">
    <source>
        <dbReference type="Ensembl" id="ENSPFOP00000005201.2"/>
    </source>
</evidence>
<dbReference type="CDD" id="cd00167">
    <property type="entry name" value="SANT"/>
    <property type="match status" value="3"/>
</dbReference>
<protein>
    <submittedName>
        <fullName evidence="11">MYB proto-onco like 1</fullName>
    </submittedName>
</protein>
<feature type="compositionally biased region" description="Basic and acidic residues" evidence="8">
    <location>
        <begin position="18"/>
        <end position="32"/>
    </location>
</feature>
<feature type="region of interest" description="Disordered" evidence="8">
    <location>
        <begin position="657"/>
        <end position="707"/>
    </location>
</feature>
<dbReference type="PANTHER" id="PTHR45614:SF9">
    <property type="entry name" value="MYB-RELATED PROTEIN A"/>
    <property type="match status" value="1"/>
</dbReference>
<feature type="region of interest" description="Disordered" evidence="8">
    <location>
        <begin position="450"/>
        <end position="470"/>
    </location>
</feature>
<dbReference type="PROSITE" id="PS51294">
    <property type="entry name" value="HTH_MYB"/>
    <property type="match status" value="3"/>
</dbReference>
<keyword evidence="12" id="KW-1185">Reference proteome</keyword>
<feature type="compositionally biased region" description="Basic and acidic residues" evidence="8">
    <location>
        <begin position="662"/>
        <end position="672"/>
    </location>
</feature>
<evidence type="ECO:0000256" key="5">
    <source>
        <dbReference type="ARBA" id="ARBA00023159"/>
    </source>
</evidence>
<dbReference type="KEGG" id="pfor:103139713"/>
<dbReference type="SMART" id="SM00717">
    <property type="entry name" value="SANT"/>
    <property type="match status" value="3"/>
</dbReference>
<dbReference type="Pfam" id="PF00249">
    <property type="entry name" value="Myb_DNA-binding"/>
    <property type="match status" value="3"/>
</dbReference>
<feature type="domain" description="Myb-like" evidence="9">
    <location>
        <begin position="37"/>
        <end position="83"/>
    </location>
</feature>
<feature type="compositionally biased region" description="Basic and acidic residues" evidence="8">
    <location>
        <begin position="684"/>
        <end position="699"/>
    </location>
</feature>
<keyword evidence="2" id="KW-0677">Repeat</keyword>
<dbReference type="STRING" id="48698.ENSPFOP00000005201"/>
<dbReference type="EMBL" id="AYCK01005747">
    <property type="status" value="NOT_ANNOTATED_CDS"/>
    <property type="molecule type" value="Genomic_DNA"/>
</dbReference>
<dbReference type="SUPFAM" id="SSF46689">
    <property type="entry name" value="Homeodomain-like"/>
    <property type="match status" value="2"/>
</dbReference>
<dbReference type="FunFam" id="1.10.10.60:FF:000016">
    <property type="entry name" value="Transcriptional activator Myb isoform A"/>
    <property type="match status" value="1"/>
</dbReference>
<evidence type="ECO:0000256" key="3">
    <source>
        <dbReference type="ARBA" id="ARBA00023015"/>
    </source>
</evidence>
<dbReference type="InterPro" id="IPR050560">
    <property type="entry name" value="MYB_TF"/>
</dbReference>
<dbReference type="Pfam" id="PF09316">
    <property type="entry name" value="Cmyb_C"/>
    <property type="match status" value="1"/>
</dbReference>
<feature type="domain" description="HTH myb-type" evidence="10">
    <location>
        <begin position="37"/>
        <end position="83"/>
    </location>
</feature>
<evidence type="ECO:0000259" key="9">
    <source>
        <dbReference type="PROSITE" id="PS50090"/>
    </source>
</evidence>
<dbReference type="AlphaFoldDB" id="A0A087XHE8"/>
<evidence type="ECO:0000256" key="4">
    <source>
        <dbReference type="ARBA" id="ARBA00023125"/>
    </source>
</evidence>
<feature type="region of interest" description="Disordered" evidence="8">
    <location>
        <begin position="308"/>
        <end position="341"/>
    </location>
</feature>
<feature type="domain" description="Myb-like" evidence="9">
    <location>
        <begin position="84"/>
        <end position="135"/>
    </location>
</feature>
<dbReference type="GeneTree" id="ENSGT00940000157709"/>
<dbReference type="RefSeq" id="XP_007554555.1">
    <property type="nucleotide sequence ID" value="XM_007554493.2"/>
</dbReference>
<dbReference type="FunFam" id="1.10.10.60:FF:000042">
    <property type="entry name" value="Transcriptional activator Myb isoform A"/>
    <property type="match status" value="1"/>
</dbReference>
<dbReference type="CTD" id="4603"/>
<dbReference type="FunFam" id="1.10.10.60:FF:000010">
    <property type="entry name" value="Transcriptional activator Myb isoform A"/>
    <property type="match status" value="1"/>
</dbReference>
<organism evidence="11 12">
    <name type="scientific">Poecilia formosa</name>
    <name type="common">Amazon molly</name>
    <name type="synonym">Limia formosa</name>
    <dbReference type="NCBI Taxonomy" id="48698"/>
    <lineage>
        <taxon>Eukaryota</taxon>
        <taxon>Metazoa</taxon>
        <taxon>Chordata</taxon>
        <taxon>Craniata</taxon>
        <taxon>Vertebrata</taxon>
        <taxon>Euteleostomi</taxon>
        <taxon>Actinopterygii</taxon>
        <taxon>Neopterygii</taxon>
        <taxon>Teleostei</taxon>
        <taxon>Neoteleostei</taxon>
        <taxon>Acanthomorphata</taxon>
        <taxon>Ovalentaria</taxon>
        <taxon>Atherinomorphae</taxon>
        <taxon>Cyprinodontiformes</taxon>
        <taxon>Poeciliidae</taxon>
        <taxon>Poeciliinae</taxon>
        <taxon>Poecilia</taxon>
    </lineage>
</organism>
<dbReference type="OrthoDB" id="2143914at2759"/>
<dbReference type="PANTHER" id="PTHR45614">
    <property type="entry name" value="MYB PROTEIN-RELATED"/>
    <property type="match status" value="1"/>
</dbReference>
<feature type="domain" description="Myb-like" evidence="9">
    <location>
        <begin position="136"/>
        <end position="186"/>
    </location>
</feature>
<evidence type="ECO:0000256" key="8">
    <source>
        <dbReference type="SAM" id="MobiDB-lite"/>
    </source>
</evidence>
<proteinExistence type="predicted"/>
<feature type="region of interest" description="Disordered" evidence="8">
    <location>
        <begin position="1"/>
        <end position="32"/>
    </location>
</feature>
<keyword evidence="5" id="KW-0010">Activator</keyword>
<reference evidence="11" key="2">
    <citation type="submission" date="2025-08" db="UniProtKB">
        <authorList>
            <consortium name="Ensembl"/>
        </authorList>
    </citation>
    <scope>IDENTIFICATION</scope>
</reference>
<evidence type="ECO:0000259" key="10">
    <source>
        <dbReference type="PROSITE" id="PS51294"/>
    </source>
</evidence>
<dbReference type="InterPro" id="IPR001005">
    <property type="entry name" value="SANT/Myb"/>
</dbReference>